<proteinExistence type="predicted"/>
<organism evidence="1 2">
    <name type="scientific">Emericella nidulans (strain FGSC A4 / ATCC 38163 / CBS 112.46 / NRRL 194 / M139)</name>
    <name type="common">Aspergillus nidulans</name>
    <dbReference type="NCBI Taxonomy" id="227321"/>
    <lineage>
        <taxon>Eukaryota</taxon>
        <taxon>Fungi</taxon>
        <taxon>Dikarya</taxon>
        <taxon>Ascomycota</taxon>
        <taxon>Pezizomycotina</taxon>
        <taxon>Eurotiomycetes</taxon>
        <taxon>Eurotiomycetidae</taxon>
        <taxon>Eurotiales</taxon>
        <taxon>Aspergillaceae</taxon>
        <taxon>Aspergillus</taxon>
        <taxon>Aspergillus subgen. Nidulantes</taxon>
    </lineage>
</organism>
<keyword evidence="2" id="KW-1185">Reference proteome</keyword>
<dbReference type="RefSeq" id="XP_681876.1">
    <property type="nucleotide sequence ID" value="XM_676784.1"/>
</dbReference>
<dbReference type="GeneID" id="2868489"/>
<name>Q5ASX3_EMENI</name>
<dbReference type="OMA" id="QATRATW"/>
<dbReference type="InParanoid" id="Q5ASX3"/>
<dbReference type="PANTHER" id="PTHR42090:SF1">
    <property type="match status" value="1"/>
</dbReference>
<dbReference type="OrthoDB" id="4220319at2759"/>
<gene>
    <name evidence="1" type="ORF">ANIA_08607</name>
</gene>
<dbReference type="PANTHER" id="PTHR42090">
    <property type="match status" value="1"/>
</dbReference>
<dbReference type="KEGG" id="ani:ANIA_08607"/>
<dbReference type="AlphaFoldDB" id="Q5ASX3"/>
<sequence>MTFRLSQFTAALRVLAAKAEESRAVLPSLSLRLRTITTTPKPPSPSQAQTGMPSGEINQIEILERTILRPERAESTCSGTDNAVGFSAQAYDPSTTTPESEFACFEEEIKLRSDGSIDPLFISPANPDYSKVLARELDGRAVERDKLDRLGATGSVRGWVNKGKEVKVRVIGKEGKEVWRRMRMGMGYDGDEYERLLKGLRRLQMR</sequence>
<dbReference type="HOGENOM" id="CLU_1594147_0_0_1"/>
<dbReference type="STRING" id="227321.Q5ASX3"/>
<accession>C8VAG4</accession>
<reference evidence="2" key="2">
    <citation type="journal article" date="2009" name="Fungal Genet. Biol.">
        <title>The 2008 update of the Aspergillus nidulans genome annotation: a community effort.</title>
        <authorList>
            <person name="Wortman J.R."/>
            <person name="Gilsenan J.M."/>
            <person name="Joardar V."/>
            <person name="Deegan J."/>
            <person name="Clutterbuck J."/>
            <person name="Andersen M.R."/>
            <person name="Archer D."/>
            <person name="Bencina M."/>
            <person name="Braus G."/>
            <person name="Coutinho P."/>
            <person name="von Dohren H."/>
            <person name="Doonan J."/>
            <person name="Driessen A.J."/>
            <person name="Durek P."/>
            <person name="Espeso E."/>
            <person name="Fekete E."/>
            <person name="Flipphi M."/>
            <person name="Estrada C.G."/>
            <person name="Geysens S."/>
            <person name="Goldman G."/>
            <person name="de Groot P.W."/>
            <person name="Hansen K."/>
            <person name="Harris S.D."/>
            <person name="Heinekamp T."/>
            <person name="Helmstaedt K."/>
            <person name="Henrissat B."/>
            <person name="Hofmann G."/>
            <person name="Homan T."/>
            <person name="Horio T."/>
            <person name="Horiuchi H."/>
            <person name="James S."/>
            <person name="Jones M."/>
            <person name="Karaffa L."/>
            <person name="Karanyi Z."/>
            <person name="Kato M."/>
            <person name="Keller N."/>
            <person name="Kelly D.E."/>
            <person name="Kiel J.A."/>
            <person name="Kim J.M."/>
            <person name="van der Klei I.J."/>
            <person name="Klis F.M."/>
            <person name="Kovalchuk A."/>
            <person name="Krasevec N."/>
            <person name="Kubicek C.P."/>
            <person name="Liu B."/>
            <person name="Maccabe A."/>
            <person name="Meyer V."/>
            <person name="Mirabito P."/>
            <person name="Miskei M."/>
            <person name="Mos M."/>
            <person name="Mullins J."/>
            <person name="Nelson D.R."/>
            <person name="Nielsen J."/>
            <person name="Oakley B.R."/>
            <person name="Osmani S.A."/>
            <person name="Pakula T."/>
            <person name="Paszewski A."/>
            <person name="Paulsen I."/>
            <person name="Pilsyk S."/>
            <person name="Pocsi I."/>
            <person name="Punt P.J."/>
            <person name="Ram A.F."/>
            <person name="Ren Q."/>
            <person name="Robellet X."/>
            <person name="Robson G."/>
            <person name="Seiboth B."/>
            <person name="van Solingen P."/>
            <person name="Specht T."/>
            <person name="Sun J."/>
            <person name="Taheri-Talesh N."/>
            <person name="Takeshita N."/>
            <person name="Ussery D."/>
            <person name="vanKuyk P.A."/>
            <person name="Visser H."/>
            <person name="van de Vondervoort P.J."/>
            <person name="de Vries R.P."/>
            <person name="Walton J."/>
            <person name="Xiang X."/>
            <person name="Xiong Y."/>
            <person name="Zeng A.P."/>
            <person name="Brandt B.W."/>
            <person name="Cornell M.J."/>
            <person name="van den Hondel C.A."/>
            <person name="Visser J."/>
            <person name="Oliver S.G."/>
            <person name="Turner G."/>
        </authorList>
    </citation>
    <scope>GENOME REANNOTATION</scope>
    <source>
        <strain evidence="2">FGSC A4 / ATCC 38163 / CBS 112.46 / NRRL 194 / M139</strain>
    </source>
</reference>
<evidence type="ECO:0000313" key="2">
    <source>
        <dbReference type="Proteomes" id="UP000000560"/>
    </source>
</evidence>
<dbReference type="EMBL" id="BN001303">
    <property type="protein sequence ID" value="CBF78343.1"/>
    <property type="molecule type" value="Genomic_DNA"/>
</dbReference>
<protein>
    <submittedName>
        <fullName evidence="1">Uncharacterized protein</fullName>
    </submittedName>
</protein>
<evidence type="ECO:0000313" key="1">
    <source>
        <dbReference type="EMBL" id="CBF78343.1"/>
    </source>
</evidence>
<accession>Q5ASX3</accession>
<reference evidence="2" key="1">
    <citation type="journal article" date="2005" name="Nature">
        <title>Sequencing of Aspergillus nidulans and comparative analysis with A. fumigatus and A. oryzae.</title>
        <authorList>
            <person name="Galagan J.E."/>
            <person name="Calvo S.E."/>
            <person name="Cuomo C."/>
            <person name="Ma L.J."/>
            <person name="Wortman J.R."/>
            <person name="Batzoglou S."/>
            <person name="Lee S.I."/>
            <person name="Basturkmen M."/>
            <person name="Spevak C.C."/>
            <person name="Clutterbuck J."/>
            <person name="Kapitonov V."/>
            <person name="Jurka J."/>
            <person name="Scazzocchio C."/>
            <person name="Farman M."/>
            <person name="Butler J."/>
            <person name="Purcell S."/>
            <person name="Harris S."/>
            <person name="Braus G.H."/>
            <person name="Draht O."/>
            <person name="Busch S."/>
            <person name="D'Enfert C."/>
            <person name="Bouchier C."/>
            <person name="Goldman G.H."/>
            <person name="Bell-Pedersen D."/>
            <person name="Griffiths-Jones S."/>
            <person name="Doonan J.H."/>
            <person name="Yu J."/>
            <person name="Vienken K."/>
            <person name="Pain A."/>
            <person name="Freitag M."/>
            <person name="Selker E.U."/>
            <person name="Archer D.B."/>
            <person name="Penalva M.A."/>
            <person name="Oakley B.R."/>
            <person name="Momany M."/>
            <person name="Tanaka T."/>
            <person name="Kumagai T."/>
            <person name="Asai K."/>
            <person name="Machida M."/>
            <person name="Nierman W.C."/>
            <person name="Denning D.W."/>
            <person name="Caddick M."/>
            <person name="Hynes M."/>
            <person name="Paoletti M."/>
            <person name="Fischer R."/>
            <person name="Miller B."/>
            <person name="Dyer P."/>
            <person name="Sachs M.S."/>
            <person name="Osmani S.A."/>
            <person name="Birren B.W."/>
        </authorList>
    </citation>
    <scope>NUCLEOTIDE SEQUENCE [LARGE SCALE GENOMIC DNA]</scope>
    <source>
        <strain evidence="2">FGSC A4 / ATCC 38163 / CBS 112.46 / NRRL 194 / M139</strain>
    </source>
</reference>
<dbReference type="VEuPathDB" id="FungiDB:AN8607"/>
<dbReference type="Proteomes" id="UP000000560">
    <property type="component" value="Chromosome III"/>
</dbReference>